<reference evidence="2" key="1">
    <citation type="submission" date="2014-09" db="EMBL/GenBank/DDBJ databases">
        <authorList>
            <person name="Magalhaes I.L.F."/>
            <person name="Oliveira U."/>
            <person name="Santos F.R."/>
            <person name="Vidigal T.H.D.A."/>
            <person name="Brescovit A.D."/>
            <person name="Santos A.J."/>
        </authorList>
    </citation>
    <scope>NUCLEOTIDE SEQUENCE</scope>
    <source>
        <tissue evidence="2">Shoot tissue taken approximately 20 cm above the soil surface</tissue>
    </source>
</reference>
<feature type="chain" id="PRO_5002059912" evidence="1">
    <location>
        <begin position="18"/>
        <end position="32"/>
    </location>
</feature>
<sequence length="32" mass="3762">MWCLVVKFLAFLTIRVGKLPYSLLMEFANNEN</sequence>
<proteinExistence type="predicted"/>
<dbReference type="EMBL" id="GBRH01265743">
    <property type="protein sequence ID" value="JAD32152.1"/>
    <property type="molecule type" value="Transcribed_RNA"/>
</dbReference>
<dbReference type="AlphaFoldDB" id="A0A0A8ZBC9"/>
<accession>A0A0A8ZBC9</accession>
<evidence type="ECO:0000256" key="1">
    <source>
        <dbReference type="SAM" id="SignalP"/>
    </source>
</evidence>
<reference evidence="2" key="2">
    <citation type="journal article" date="2015" name="Data Brief">
        <title>Shoot transcriptome of the giant reed, Arundo donax.</title>
        <authorList>
            <person name="Barrero R.A."/>
            <person name="Guerrero F.D."/>
            <person name="Moolhuijzen P."/>
            <person name="Goolsby J.A."/>
            <person name="Tidwell J."/>
            <person name="Bellgard S.E."/>
            <person name="Bellgard M.I."/>
        </authorList>
    </citation>
    <scope>NUCLEOTIDE SEQUENCE</scope>
    <source>
        <tissue evidence="2">Shoot tissue taken approximately 20 cm above the soil surface</tissue>
    </source>
</reference>
<evidence type="ECO:0000313" key="2">
    <source>
        <dbReference type="EMBL" id="JAD32152.1"/>
    </source>
</evidence>
<organism evidence="2">
    <name type="scientific">Arundo donax</name>
    <name type="common">Giant reed</name>
    <name type="synonym">Donax arundinaceus</name>
    <dbReference type="NCBI Taxonomy" id="35708"/>
    <lineage>
        <taxon>Eukaryota</taxon>
        <taxon>Viridiplantae</taxon>
        <taxon>Streptophyta</taxon>
        <taxon>Embryophyta</taxon>
        <taxon>Tracheophyta</taxon>
        <taxon>Spermatophyta</taxon>
        <taxon>Magnoliopsida</taxon>
        <taxon>Liliopsida</taxon>
        <taxon>Poales</taxon>
        <taxon>Poaceae</taxon>
        <taxon>PACMAD clade</taxon>
        <taxon>Arundinoideae</taxon>
        <taxon>Arundineae</taxon>
        <taxon>Arundo</taxon>
    </lineage>
</organism>
<keyword evidence="1" id="KW-0732">Signal</keyword>
<protein>
    <submittedName>
        <fullName evidence="2">Uncharacterized protein</fullName>
    </submittedName>
</protein>
<name>A0A0A8ZBC9_ARUDO</name>
<feature type="signal peptide" evidence="1">
    <location>
        <begin position="1"/>
        <end position="17"/>
    </location>
</feature>